<dbReference type="EMBL" id="JAOAOG010000018">
    <property type="protein sequence ID" value="KAJ6254679.1"/>
    <property type="molecule type" value="Genomic_DNA"/>
</dbReference>
<dbReference type="SMART" id="SM00248">
    <property type="entry name" value="ANK"/>
    <property type="match status" value="17"/>
</dbReference>
<dbReference type="PANTHER" id="PTHR24198:SF165">
    <property type="entry name" value="ANKYRIN REPEAT-CONTAINING PROTEIN-RELATED"/>
    <property type="match status" value="1"/>
</dbReference>
<comment type="caution">
    <text evidence="4">The sequence shown here is derived from an EMBL/GenBank/DDBJ whole genome shotgun (WGS) entry which is preliminary data.</text>
</comment>
<evidence type="ECO:0000256" key="1">
    <source>
        <dbReference type="ARBA" id="ARBA00022737"/>
    </source>
</evidence>
<evidence type="ECO:0000256" key="3">
    <source>
        <dbReference type="PROSITE-ProRule" id="PRU00023"/>
    </source>
</evidence>
<evidence type="ECO:0000256" key="2">
    <source>
        <dbReference type="ARBA" id="ARBA00023043"/>
    </source>
</evidence>
<keyword evidence="5" id="KW-1185">Reference proteome</keyword>
<feature type="repeat" description="ANK" evidence="3">
    <location>
        <begin position="474"/>
        <end position="508"/>
    </location>
</feature>
<sequence length="929" mass="107186">MQNKLNKEETYQLCRTKINDLNKDASFTLKLRQYSSALLFLCLEIECTLSVKSFNYLLNLGSSLEKRSGVYIHKNRMKVINALKPSQILCQKKKKEIRENCEIEECILILVKKGEDVFERNSMKLSCVDYLVSNCNYTLLNKILKCYFVRESELRLVKVSKRTPLRYKLIEALNEGDTKKVERILYEELPKQRIGKRTSRRIRSRKIYDRNLDLKTRCNFLHLLALFNNEANLKKEWYQHLIKQGVSSVNQRMICGITVYHLLMLNFQSQADFNIALIKWMIQYKGEATKVSDGYGNNLLHIYCSLPKIDLKVINFLRTATKVDVLATNKKNQTIFEILLQNNHLSPQVFEYLLSKKILKLNQKYPSNLNLLHLACKQGSVNAQLVKLILQQKIIGINDLCSRGNTCLHYYCRNGNVNPEIVKNLLKSGVDVNLKNDKHKAALHLLCQKQQNPQLQNIQLLLQYGADINIKTADNYNILHYLCSKDHLNFETIEMVLKNGLNINSKTNSGQYAIHLLIENIHRGKLLEIFQTFLNYKVDLNVLDALKQNLLQIVCQKNNPSIEIIKILIKNDNGKWCIGNIGDPPFVAHLKTQTVSIKILQLLIENGADKNYISGDYENYLHIYLKHNEDPSIKIVKYLYKLTNADLNDTTCDGVTVLFFACCKESPSLSIIKYLITKGADPMIFQKGAFTAFHQICRIHNIPVPLFKFLLQKMTNLNLLDNVHRSVLHYVCDKPYPSLELIRLLLENNANVDQVDSDYVTPLHLISNSVNPMEDYYKIFIKFGVDLNAIDRNGDTVIHWLCSRINCPLGTVKLLIKNNALCDLKNSKLWSPLHWACNQRAPSIRLLNLLIVNGNQINDKDVKSRSPLYLICSKDNPSYEAIKFLLSNGAKVNRQTYIKKASILHKIIRQIMDFSPFSGYNLKAEKKFY</sequence>
<dbReference type="Gene3D" id="1.25.40.20">
    <property type="entry name" value="Ankyrin repeat-containing domain"/>
    <property type="match status" value="4"/>
</dbReference>
<evidence type="ECO:0000313" key="5">
    <source>
        <dbReference type="Proteomes" id="UP001150062"/>
    </source>
</evidence>
<feature type="repeat" description="ANK" evidence="3">
    <location>
        <begin position="403"/>
        <end position="437"/>
    </location>
</feature>
<dbReference type="InterPro" id="IPR036770">
    <property type="entry name" value="Ankyrin_rpt-contain_sf"/>
</dbReference>
<dbReference type="PROSITE" id="PS50088">
    <property type="entry name" value="ANK_REPEAT"/>
    <property type="match status" value="4"/>
</dbReference>
<evidence type="ECO:0000313" key="4">
    <source>
        <dbReference type="EMBL" id="KAJ6254679.1"/>
    </source>
</evidence>
<dbReference type="SUPFAM" id="SSF48403">
    <property type="entry name" value="Ankyrin repeat"/>
    <property type="match status" value="3"/>
</dbReference>
<feature type="repeat" description="ANK" evidence="3">
    <location>
        <begin position="863"/>
        <end position="897"/>
    </location>
</feature>
<proteinExistence type="predicted"/>
<feature type="repeat" description="ANK" evidence="3">
    <location>
        <begin position="438"/>
        <end position="473"/>
    </location>
</feature>
<name>A0ABQ8ZCU1_9EUKA</name>
<dbReference type="PANTHER" id="PTHR24198">
    <property type="entry name" value="ANKYRIN REPEAT AND PROTEIN KINASE DOMAIN-CONTAINING PROTEIN"/>
    <property type="match status" value="1"/>
</dbReference>
<dbReference type="Pfam" id="PF12796">
    <property type="entry name" value="Ank_2"/>
    <property type="match status" value="4"/>
</dbReference>
<keyword evidence="1" id="KW-0677">Repeat</keyword>
<dbReference type="Proteomes" id="UP001150062">
    <property type="component" value="Unassembled WGS sequence"/>
</dbReference>
<gene>
    <name evidence="4" type="ORF">M0813_12283</name>
</gene>
<keyword evidence="2 3" id="KW-0040">ANK repeat</keyword>
<reference evidence="4" key="1">
    <citation type="submission" date="2022-08" db="EMBL/GenBank/DDBJ databases">
        <title>Novel sulfate-reducing endosymbionts in the free-living metamonad Anaeramoeba.</title>
        <authorList>
            <person name="Jerlstrom-Hultqvist J."/>
            <person name="Cepicka I."/>
            <person name="Gallot-Lavallee L."/>
            <person name="Salas-Leiva D."/>
            <person name="Curtis B.A."/>
            <person name="Zahonova K."/>
            <person name="Pipaliya S."/>
            <person name="Dacks J."/>
            <person name="Roger A.J."/>
        </authorList>
    </citation>
    <scope>NUCLEOTIDE SEQUENCE</scope>
    <source>
        <strain evidence="4">Schooner1</strain>
    </source>
</reference>
<protein>
    <submittedName>
        <fullName evidence="4">Ankyrin repeat</fullName>
    </submittedName>
</protein>
<accession>A0ABQ8ZCU1</accession>
<dbReference type="InterPro" id="IPR002110">
    <property type="entry name" value="Ankyrin_rpt"/>
</dbReference>
<organism evidence="4 5">
    <name type="scientific">Anaeramoeba flamelloides</name>
    <dbReference type="NCBI Taxonomy" id="1746091"/>
    <lineage>
        <taxon>Eukaryota</taxon>
        <taxon>Metamonada</taxon>
        <taxon>Anaeramoebidae</taxon>
        <taxon>Anaeramoeba</taxon>
    </lineage>
</organism>
<dbReference type="PROSITE" id="PS50297">
    <property type="entry name" value="ANK_REP_REGION"/>
    <property type="match status" value="1"/>
</dbReference>